<reference evidence="9" key="2">
    <citation type="submission" date="2025-08" db="UniProtKB">
        <authorList>
            <consortium name="RefSeq"/>
        </authorList>
    </citation>
    <scope>IDENTIFICATION</scope>
</reference>
<dbReference type="Gene3D" id="2.60.40.10">
    <property type="entry name" value="Immunoglobulins"/>
    <property type="match status" value="2"/>
</dbReference>
<evidence type="ECO:0000313" key="9">
    <source>
        <dbReference type="RefSeq" id="XP_060031179.1"/>
    </source>
</evidence>
<keyword evidence="4" id="KW-0393">Immunoglobulin domain</keyword>
<dbReference type="InterPro" id="IPR036179">
    <property type="entry name" value="Ig-like_dom_sf"/>
</dbReference>
<evidence type="ECO:0000313" key="8">
    <source>
        <dbReference type="Proteomes" id="UP001652624"/>
    </source>
</evidence>
<keyword evidence="5" id="KW-0472">Membrane</keyword>
<keyword evidence="3" id="KW-0325">Glycoprotein</keyword>
<dbReference type="PANTHER" id="PTHR44337">
    <property type="entry name" value="CARCINOEMBRYONIC ANTIGEN-RELATED CELL ADHESION MOLECULE 8"/>
    <property type="match status" value="1"/>
</dbReference>
<accession>A0ABM3W3M3</accession>
<keyword evidence="1 6" id="KW-0732">Signal</keyword>
<dbReference type="InterPro" id="IPR052598">
    <property type="entry name" value="IgSF_CEA-related"/>
</dbReference>
<keyword evidence="8" id="KW-1185">Reference proteome</keyword>
<dbReference type="GeneID" id="103126075"/>
<dbReference type="SMART" id="SM00408">
    <property type="entry name" value="IGc2"/>
    <property type="match status" value="1"/>
</dbReference>
<evidence type="ECO:0000256" key="2">
    <source>
        <dbReference type="ARBA" id="ARBA00023157"/>
    </source>
</evidence>
<evidence type="ECO:0000259" key="7">
    <source>
        <dbReference type="PROSITE" id="PS50835"/>
    </source>
</evidence>
<feature type="domain" description="Ig-like" evidence="7">
    <location>
        <begin position="238"/>
        <end position="315"/>
    </location>
</feature>
<name>A0ABM3W3M3_ERIEU</name>
<dbReference type="InterPro" id="IPR013783">
    <property type="entry name" value="Ig-like_fold"/>
</dbReference>
<evidence type="ECO:0000256" key="3">
    <source>
        <dbReference type="ARBA" id="ARBA00023180"/>
    </source>
</evidence>
<evidence type="ECO:0000256" key="1">
    <source>
        <dbReference type="ARBA" id="ARBA00022729"/>
    </source>
</evidence>
<gene>
    <name evidence="9" type="primary">CEACAM18</name>
</gene>
<dbReference type="Pfam" id="PF13895">
    <property type="entry name" value="Ig_2"/>
    <property type="match status" value="1"/>
</dbReference>
<dbReference type="SMART" id="SM00409">
    <property type="entry name" value="IG"/>
    <property type="match status" value="2"/>
</dbReference>
<feature type="signal peptide" evidence="6">
    <location>
        <begin position="1"/>
        <end position="30"/>
    </location>
</feature>
<keyword evidence="2" id="KW-1015">Disulfide bond</keyword>
<proteinExistence type="predicted"/>
<dbReference type="PROSITE" id="PS50835">
    <property type="entry name" value="IG_LIKE"/>
    <property type="match status" value="1"/>
</dbReference>
<dbReference type="InterPro" id="IPR003599">
    <property type="entry name" value="Ig_sub"/>
</dbReference>
<keyword evidence="5" id="KW-1133">Transmembrane helix</keyword>
<reference evidence="8" key="1">
    <citation type="submission" date="2025-05" db="UniProtKB">
        <authorList>
            <consortium name="RefSeq"/>
        </authorList>
    </citation>
    <scope>NUCLEOTIDE SEQUENCE [LARGE SCALE GENOMIC DNA]</scope>
</reference>
<dbReference type="SUPFAM" id="SSF48726">
    <property type="entry name" value="Immunoglobulin"/>
    <property type="match status" value="2"/>
</dbReference>
<dbReference type="InterPro" id="IPR003598">
    <property type="entry name" value="Ig_sub2"/>
</dbReference>
<evidence type="ECO:0000256" key="4">
    <source>
        <dbReference type="ARBA" id="ARBA00023319"/>
    </source>
</evidence>
<evidence type="ECO:0000256" key="5">
    <source>
        <dbReference type="SAM" id="Phobius"/>
    </source>
</evidence>
<dbReference type="PANTHER" id="PTHR44337:SF10">
    <property type="entry name" value="CARCINOEMBRYONIC ANTIGEN-RELATED CELL ADHESION MOLECULE 18"/>
    <property type="match status" value="1"/>
</dbReference>
<dbReference type="RefSeq" id="XP_060031179.1">
    <property type="nucleotide sequence ID" value="XM_060175196.1"/>
</dbReference>
<feature type="chain" id="PRO_5046218601" evidence="6">
    <location>
        <begin position="31"/>
        <end position="377"/>
    </location>
</feature>
<organism evidence="8 9">
    <name type="scientific">Erinaceus europaeus</name>
    <name type="common">Western European hedgehog</name>
    <dbReference type="NCBI Taxonomy" id="9365"/>
    <lineage>
        <taxon>Eukaryota</taxon>
        <taxon>Metazoa</taxon>
        <taxon>Chordata</taxon>
        <taxon>Craniata</taxon>
        <taxon>Vertebrata</taxon>
        <taxon>Euteleostomi</taxon>
        <taxon>Mammalia</taxon>
        <taxon>Eutheria</taxon>
        <taxon>Laurasiatheria</taxon>
        <taxon>Eulipotyphla</taxon>
        <taxon>Erinaceidae</taxon>
        <taxon>Erinaceinae</taxon>
        <taxon>Erinaceus</taxon>
    </lineage>
</organism>
<keyword evidence="5" id="KW-0812">Transmembrane</keyword>
<sequence>MDLPRTRHNPWRGLFLVAGLVACSLCPASAQIYINPEFLKWFVGEESELIVMDMPKVVTDISWHRGTQPSEDTRIISYQPPSKTWAPGPEYNSRMNVTSYGNLYFSRAEWGDTGHYTVRVATDREKQTATALFQVGEPSGKPGLSLNATSVAEYLDPVLATCHTDATKVLWHVNSRLVSSNDQMTLSPDNKTLTLHWVRRYDSVQCQIVNFKDEVQRSELIVLSVTYGPYDVSLWSKPQNVFDTIGAEIGSKVEINCTTLSCWPSPKYRWTHNGAPLSYSGHSITLWSLTKEQLGRYRCVLENPATGLSLYREVIVDRPRDSLQADSSFHLSGYFSGVLIVLTFLGGVSLCGLLAFKLTQLCSARRNPVLQVPTSDL</sequence>
<dbReference type="Proteomes" id="UP001652624">
    <property type="component" value="Chromosome 2"/>
</dbReference>
<dbReference type="InterPro" id="IPR007110">
    <property type="entry name" value="Ig-like_dom"/>
</dbReference>
<dbReference type="PROSITE" id="PS51257">
    <property type="entry name" value="PROKAR_LIPOPROTEIN"/>
    <property type="match status" value="1"/>
</dbReference>
<protein>
    <submittedName>
        <fullName evidence="9">Carcinoembryonic antigen-related cell adhesion molecule 18</fullName>
    </submittedName>
</protein>
<evidence type="ECO:0000256" key="6">
    <source>
        <dbReference type="SAM" id="SignalP"/>
    </source>
</evidence>
<feature type="transmembrane region" description="Helical" evidence="5">
    <location>
        <begin position="334"/>
        <end position="356"/>
    </location>
</feature>